<accession>A0A2K1IU24</accession>
<feature type="transmembrane region" description="Helical" evidence="1">
    <location>
        <begin position="38"/>
        <end position="59"/>
    </location>
</feature>
<keyword evidence="1" id="KW-0812">Transmembrane</keyword>
<evidence type="ECO:0000313" key="2">
    <source>
        <dbReference type="EMBL" id="PNR32783.1"/>
    </source>
</evidence>
<organism evidence="2">
    <name type="scientific">Physcomitrium patens</name>
    <name type="common">Spreading-leaved earth moss</name>
    <name type="synonym">Physcomitrella patens</name>
    <dbReference type="NCBI Taxonomy" id="3218"/>
    <lineage>
        <taxon>Eukaryota</taxon>
        <taxon>Viridiplantae</taxon>
        <taxon>Streptophyta</taxon>
        <taxon>Embryophyta</taxon>
        <taxon>Bryophyta</taxon>
        <taxon>Bryophytina</taxon>
        <taxon>Bryopsida</taxon>
        <taxon>Funariidae</taxon>
        <taxon>Funariales</taxon>
        <taxon>Funariaceae</taxon>
        <taxon>Physcomitrium</taxon>
    </lineage>
</organism>
<gene>
    <name evidence="2" type="ORF">PHYPA_024725</name>
</gene>
<proteinExistence type="predicted"/>
<keyword evidence="4" id="KW-1185">Reference proteome</keyword>
<dbReference type="InParanoid" id="A0A2K1IU24"/>
<dbReference type="Proteomes" id="UP000006727">
    <property type="component" value="Chromosome 20"/>
</dbReference>
<reference evidence="3" key="3">
    <citation type="submission" date="2020-12" db="UniProtKB">
        <authorList>
            <consortium name="EnsemblPlants"/>
        </authorList>
    </citation>
    <scope>IDENTIFICATION</scope>
</reference>
<dbReference type="AlphaFoldDB" id="A0A2K1IU24"/>
<name>A0A2K1IU24_PHYPA</name>
<keyword evidence="1" id="KW-1133">Transmembrane helix</keyword>
<evidence type="ECO:0000313" key="3">
    <source>
        <dbReference type="EnsemblPlants" id="PAC:32946401.CDS.1"/>
    </source>
</evidence>
<dbReference type="Gramene" id="Pp3c20_5029V3.1">
    <property type="protein sequence ID" value="PAC:32946401.CDS.1"/>
    <property type="gene ID" value="Pp3c20_5029"/>
</dbReference>
<evidence type="ECO:0000256" key="1">
    <source>
        <dbReference type="SAM" id="Phobius"/>
    </source>
</evidence>
<protein>
    <submittedName>
        <fullName evidence="2 3">Uncharacterized protein</fullName>
    </submittedName>
</protein>
<sequence length="104" mass="11581">MLLGTQDGELLEVTKRVGLEILAGNHAMLLPISSFTTMTMMTMMTMMLMLFGNLCVFPSPLAQLSSALLVDKLLGLSKWAPGLSAGNERFLFFIFIFYSIVFFF</sequence>
<keyword evidence="1" id="KW-0472">Membrane</keyword>
<feature type="transmembrane region" description="Helical" evidence="1">
    <location>
        <begin position="79"/>
        <end position="103"/>
    </location>
</feature>
<reference evidence="2 4" key="1">
    <citation type="journal article" date="2008" name="Science">
        <title>The Physcomitrella genome reveals evolutionary insights into the conquest of land by plants.</title>
        <authorList>
            <person name="Rensing S."/>
            <person name="Lang D."/>
            <person name="Zimmer A."/>
            <person name="Terry A."/>
            <person name="Salamov A."/>
            <person name="Shapiro H."/>
            <person name="Nishiyama T."/>
            <person name="Perroud P.-F."/>
            <person name="Lindquist E."/>
            <person name="Kamisugi Y."/>
            <person name="Tanahashi T."/>
            <person name="Sakakibara K."/>
            <person name="Fujita T."/>
            <person name="Oishi K."/>
            <person name="Shin-I T."/>
            <person name="Kuroki Y."/>
            <person name="Toyoda A."/>
            <person name="Suzuki Y."/>
            <person name="Hashimoto A."/>
            <person name="Yamaguchi K."/>
            <person name="Sugano A."/>
            <person name="Kohara Y."/>
            <person name="Fujiyama A."/>
            <person name="Anterola A."/>
            <person name="Aoki S."/>
            <person name="Ashton N."/>
            <person name="Barbazuk W.B."/>
            <person name="Barker E."/>
            <person name="Bennetzen J."/>
            <person name="Bezanilla M."/>
            <person name="Blankenship R."/>
            <person name="Cho S.H."/>
            <person name="Dutcher S."/>
            <person name="Estelle M."/>
            <person name="Fawcett J.A."/>
            <person name="Gundlach H."/>
            <person name="Hanada K."/>
            <person name="Heyl A."/>
            <person name="Hicks K.A."/>
            <person name="Hugh J."/>
            <person name="Lohr M."/>
            <person name="Mayer K."/>
            <person name="Melkozernov A."/>
            <person name="Murata T."/>
            <person name="Nelson D."/>
            <person name="Pils B."/>
            <person name="Prigge M."/>
            <person name="Reiss B."/>
            <person name="Renner T."/>
            <person name="Rombauts S."/>
            <person name="Rushton P."/>
            <person name="Sanderfoot A."/>
            <person name="Schween G."/>
            <person name="Shiu S.-H."/>
            <person name="Stueber K."/>
            <person name="Theodoulou F.L."/>
            <person name="Tu H."/>
            <person name="Van de Peer Y."/>
            <person name="Verrier P.J."/>
            <person name="Waters E."/>
            <person name="Wood A."/>
            <person name="Yang L."/>
            <person name="Cove D."/>
            <person name="Cuming A."/>
            <person name="Hasebe M."/>
            <person name="Lucas S."/>
            <person name="Mishler D.B."/>
            <person name="Reski R."/>
            <person name="Grigoriev I."/>
            <person name="Quatrano R.S."/>
            <person name="Boore J.L."/>
        </authorList>
    </citation>
    <scope>NUCLEOTIDE SEQUENCE [LARGE SCALE GENOMIC DNA]</scope>
    <source>
        <strain evidence="3 4">cv. Gransden 2004</strain>
    </source>
</reference>
<evidence type="ECO:0000313" key="4">
    <source>
        <dbReference type="Proteomes" id="UP000006727"/>
    </source>
</evidence>
<dbReference type="EMBL" id="ABEU02000020">
    <property type="protein sequence ID" value="PNR32783.1"/>
    <property type="molecule type" value="Genomic_DNA"/>
</dbReference>
<reference evidence="2 4" key="2">
    <citation type="journal article" date="2018" name="Plant J.">
        <title>The Physcomitrella patens chromosome-scale assembly reveals moss genome structure and evolution.</title>
        <authorList>
            <person name="Lang D."/>
            <person name="Ullrich K.K."/>
            <person name="Murat F."/>
            <person name="Fuchs J."/>
            <person name="Jenkins J."/>
            <person name="Haas F.B."/>
            <person name="Piednoel M."/>
            <person name="Gundlach H."/>
            <person name="Van Bel M."/>
            <person name="Meyberg R."/>
            <person name="Vives C."/>
            <person name="Morata J."/>
            <person name="Symeonidi A."/>
            <person name="Hiss M."/>
            <person name="Muchero W."/>
            <person name="Kamisugi Y."/>
            <person name="Saleh O."/>
            <person name="Blanc G."/>
            <person name="Decker E.L."/>
            <person name="van Gessel N."/>
            <person name="Grimwood J."/>
            <person name="Hayes R.D."/>
            <person name="Graham S.W."/>
            <person name="Gunter L.E."/>
            <person name="McDaniel S.F."/>
            <person name="Hoernstein S.N.W."/>
            <person name="Larsson A."/>
            <person name="Li F.W."/>
            <person name="Perroud P.F."/>
            <person name="Phillips J."/>
            <person name="Ranjan P."/>
            <person name="Rokshar D.S."/>
            <person name="Rothfels C.J."/>
            <person name="Schneider L."/>
            <person name="Shu S."/>
            <person name="Stevenson D.W."/>
            <person name="Thummler F."/>
            <person name="Tillich M."/>
            <person name="Villarreal Aguilar J.C."/>
            <person name="Widiez T."/>
            <person name="Wong G.K."/>
            <person name="Wymore A."/>
            <person name="Zhang Y."/>
            <person name="Zimmer A.D."/>
            <person name="Quatrano R.S."/>
            <person name="Mayer K.F.X."/>
            <person name="Goodstein D."/>
            <person name="Casacuberta J.M."/>
            <person name="Vandepoele K."/>
            <person name="Reski R."/>
            <person name="Cuming A.C."/>
            <person name="Tuskan G.A."/>
            <person name="Maumus F."/>
            <person name="Salse J."/>
            <person name="Schmutz J."/>
            <person name="Rensing S.A."/>
        </authorList>
    </citation>
    <scope>NUCLEOTIDE SEQUENCE [LARGE SCALE GENOMIC DNA]</scope>
    <source>
        <strain evidence="3 4">cv. Gransden 2004</strain>
    </source>
</reference>
<dbReference type="EnsemblPlants" id="Pp3c20_5029V3.1">
    <property type="protein sequence ID" value="PAC:32946401.CDS.1"/>
    <property type="gene ID" value="Pp3c20_5029"/>
</dbReference>